<dbReference type="Proteomes" id="UP000733379">
    <property type="component" value="Unassembled WGS sequence"/>
</dbReference>
<evidence type="ECO:0000313" key="2">
    <source>
        <dbReference type="Proteomes" id="UP000733379"/>
    </source>
</evidence>
<proteinExistence type="predicted"/>
<dbReference type="RefSeq" id="WP_215915269.1">
    <property type="nucleotide sequence ID" value="NZ_JAHKNI010000001.1"/>
</dbReference>
<keyword evidence="2" id="KW-1185">Reference proteome</keyword>
<reference evidence="1 2" key="1">
    <citation type="submission" date="2021-06" db="EMBL/GenBank/DDBJ databases">
        <title>Actinomycetes sequencing.</title>
        <authorList>
            <person name="Shan Q."/>
        </authorList>
    </citation>
    <scope>NUCLEOTIDE SEQUENCE [LARGE SCALE GENOMIC DNA]</scope>
    <source>
        <strain evidence="1 2">NEAU-G5</strain>
    </source>
</reference>
<evidence type="ECO:0000313" key="1">
    <source>
        <dbReference type="EMBL" id="MBU3060397.1"/>
    </source>
</evidence>
<comment type="caution">
    <text evidence="1">The sequence shown here is derived from an EMBL/GenBank/DDBJ whole genome shotgun (WGS) entry which is preliminary data.</text>
</comment>
<name>A0ABS6AQV1_9NOCA</name>
<accession>A0ABS6AQV1</accession>
<organism evidence="1 2">
    <name type="scientific">Nocardia albiluteola</name>
    <dbReference type="NCBI Taxonomy" id="2842303"/>
    <lineage>
        <taxon>Bacteria</taxon>
        <taxon>Bacillati</taxon>
        <taxon>Actinomycetota</taxon>
        <taxon>Actinomycetes</taxon>
        <taxon>Mycobacteriales</taxon>
        <taxon>Nocardiaceae</taxon>
        <taxon>Nocardia</taxon>
    </lineage>
</organism>
<sequence length="218" mass="23751">MSYDHVLLPSGVASTPAEVEEYLTTQQGRPESEPVAAIAAELIRRNSELPESDSFLSADVGGDGAGATLHVPSPYDAIGHVRGLLFELATPRDYAIFDPQLSWLIDPAGRVDIAVTHGGAGEFPYLTRKLVDEWIPALAEPGPYLIVASAPEVYIQTYRNGPDDYTLEYRDGSADKHFGATLTDPQRVADLIWAWAAGDRARLDEVAWERVTFDSHSA</sequence>
<gene>
    <name evidence="1" type="ORF">KO481_02525</name>
</gene>
<protein>
    <submittedName>
        <fullName evidence="1">Uncharacterized protein</fullName>
    </submittedName>
</protein>
<dbReference type="EMBL" id="JAHKNI010000001">
    <property type="protein sequence ID" value="MBU3060397.1"/>
    <property type="molecule type" value="Genomic_DNA"/>
</dbReference>